<dbReference type="AlphaFoldDB" id="A0ABC9QVR3"/>
<dbReference type="RefSeq" id="WP_002169744.1">
    <property type="nucleotide sequence ID" value="NZ_CP035996.1"/>
</dbReference>
<dbReference type="InterPro" id="IPR000182">
    <property type="entry name" value="GNAT_dom"/>
</dbReference>
<name>A0ABC9QVR3_BACMY</name>
<feature type="domain" description="N-acetyltransferase" evidence="1">
    <location>
        <begin position="5"/>
        <end position="138"/>
    </location>
</feature>
<evidence type="ECO:0000313" key="3">
    <source>
        <dbReference type="Proteomes" id="UP000006976"/>
    </source>
</evidence>
<evidence type="ECO:0000313" key="2">
    <source>
        <dbReference type="EMBL" id="EJR29910.1"/>
    </source>
</evidence>
<sequence>MNASREIGLATSKDVVQLKNIKIPYQFKSTVQEEICGEYSNVFRWIICKEDGKVIGFHRSKIVAGWGILAGILITPESSDIWLANNLSRFAIEDLTLNTTEGILAWAESPDAHKVKLMKRYGFEIFPDYIYRLIFDKESLELFINKKIIAVTDLTWRSSNFNDYDQIIKLLNFKNSFVDSLPNKHSTDKTRWYVCIENERIIAAINWWLHSDTLEIHFTLSEESDFDITSGLYCLLLELKNKQIKYININLEKARKMTLIRLLNFKPKTYRHGYISYLLYKKNKCLHKKVANPCVNIM</sequence>
<dbReference type="PROSITE" id="PS51186">
    <property type="entry name" value="GNAT"/>
    <property type="match status" value="1"/>
</dbReference>
<dbReference type="InterPro" id="IPR016181">
    <property type="entry name" value="Acyl_CoA_acyltransferase"/>
</dbReference>
<evidence type="ECO:0000259" key="1">
    <source>
        <dbReference type="PROSITE" id="PS51186"/>
    </source>
</evidence>
<dbReference type="SUPFAM" id="SSF55729">
    <property type="entry name" value="Acyl-CoA N-acyltransferases (Nat)"/>
    <property type="match status" value="1"/>
</dbReference>
<dbReference type="EMBL" id="AHEV01000051">
    <property type="protein sequence ID" value="EJR29910.1"/>
    <property type="molecule type" value="Genomic_DNA"/>
</dbReference>
<organism evidence="2 3">
    <name type="scientific">Bacillus mycoides</name>
    <dbReference type="NCBI Taxonomy" id="1405"/>
    <lineage>
        <taxon>Bacteria</taxon>
        <taxon>Bacillati</taxon>
        <taxon>Bacillota</taxon>
        <taxon>Bacilli</taxon>
        <taxon>Bacillales</taxon>
        <taxon>Bacillaceae</taxon>
        <taxon>Bacillus</taxon>
        <taxon>Bacillus cereus group</taxon>
    </lineage>
</organism>
<reference evidence="2 3" key="1">
    <citation type="submission" date="2012-04" db="EMBL/GenBank/DDBJ databases">
        <title>The Genome Sequence of Bacillus cereus VD078.</title>
        <authorList>
            <consortium name="The Broad Institute Genome Sequencing Platform"/>
            <consortium name="The Broad Institute Genome Sequencing Center for Infectious Disease"/>
            <person name="Feldgarden M."/>
            <person name="Van der Auwera G.A."/>
            <person name="Mahillon J."/>
            <person name="Duprez V."/>
            <person name="Timmery S."/>
            <person name="Mattelet C."/>
            <person name="Dierick K."/>
            <person name="Sun M."/>
            <person name="Yu Z."/>
            <person name="Zhu L."/>
            <person name="Hu X."/>
            <person name="Shank E.B."/>
            <person name="Swiecicka I."/>
            <person name="Hansen B.M."/>
            <person name="Andrup L."/>
            <person name="Young S.K."/>
            <person name="Zeng Q."/>
            <person name="Gargeya S."/>
            <person name="Fitzgerald M."/>
            <person name="Haas B."/>
            <person name="Abouelleil A."/>
            <person name="Alvarado L."/>
            <person name="Arachchi H.M."/>
            <person name="Berlin A."/>
            <person name="Chapman S.B."/>
            <person name="Goldberg J."/>
            <person name="Griggs A."/>
            <person name="Gujja S."/>
            <person name="Hansen M."/>
            <person name="Howarth C."/>
            <person name="Imamovic A."/>
            <person name="Larimer J."/>
            <person name="McCowen C."/>
            <person name="Montmayeur A."/>
            <person name="Murphy C."/>
            <person name="Neiman D."/>
            <person name="Pearson M."/>
            <person name="Priest M."/>
            <person name="Roberts A."/>
            <person name="Saif S."/>
            <person name="Shea T."/>
            <person name="Sisk P."/>
            <person name="Sykes S."/>
            <person name="Wortman J."/>
            <person name="Nusbaum C."/>
            <person name="Birren B."/>
        </authorList>
    </citation>
    <scope>NUCLEOTIDE SEQUENCE [LARGE SCALE GENOMIC DNA]</scope>
    <source>
        <strain evidence="2 3">VD078</strain>
    </source>
</reference>
<comment type="caution">
    <text evidence="2">The sequence shown here is derived from an EMBL/GenBank/DDBJ whole genome shotgun (WGS) entry which is preliminary data.</text>
</comment>
<accession>A0ABC9QVR3</accession>
<gene>
    <name evidence="2" type="ORF">III_05679</name>
</gene>
<proteinExistence type="predicted"/>
<protein>
    <recommendedName>
        <fullName evidence="1">N-acetyltransferase domain-containing protein</fullName>
    </recommendedName>
</protein>
<dbReference type="Proteomes" id="UP000006976">
    <property type="component" value="Unassembled WGS sequence"/>
</dbReference>